<dbReference type="VEuPathDB" id="MicrosporidiaDB:THOM_2605"/>
<dbReference type="AlphaFoldDB" id="L7JT61"/>
<name>L7JT61_TRAHO</name>
<reference evidence="1 2" key="1">
    <citation type="journal article" date="2012" name="PLoS Pathog.">
        <title>The genome of the obligate intracellular parasite Trachipleistophora hominis: new insights into microsporidian genome dynamics and reductive evolution.</title>
        <authorList>
            <person name="Heinz E."/>
            <person name="Williams T.A."/>
            <person name="Nakjang S."/>
            <person name="Noel C.J."/>
            <person name="Swan D.C."/>
            <person name="Goldberg A.V."/>
            <person name="Harris S.R."/>
            <person name="Weinmaier T."/>
            <person name="Markert S."/>
            <person name="Becher D."/>
            <person name="Bernhardt J."/>
            <person name="Dagan T."/>
            <person name="Hacker C."/>
            <person name="Lucocq J.M."/>
            <person name="Schweder T."/>
            <person name="Rattei T."/>
            <person name="Hall N."/>
            <person name="Hirt R.P."/>
            <person name="Embley T.M."/>
        </authorList>
    </citation>
    <scope>NUCLEOTIDE SEQUENCE [LARGE SCALE GENOMIC DNA]</scope>
</reference>
<protein>
    <submittedName>
        <fullName evidence="1">Putative LRR containing protein</fullName>
    </submittedName>
</protein>
<keyword evidence="2" id="KW-1185">Reference proteome</keyword>
<dbReference type="Proteomes" id="UP000011185">
    <property type="component" value="Unassembled WGS sequence"/>
</dbReference>
<proteinExistence type="predicted"/>
<evidence type="ECO:0000313" key="2">
    <source>
        <dbReference type="Proteomes" id="UP000011185"/>
    </source>
</evidence>
<dbReference type="InParanoid" id="L7JT61"/>
<organism evidence="1 2">
    <name type="scientific">Trachipleistophora hominis</name>
    <name type="common">Microsporidian parasite</name>
    <dbReference type="NCBI Taxonomy" id="72359"/>
    <lineage>
        <taxon>Eukaryota</taxon>
        <taxon>Fungi</taxon>
        <taxon>Fungi incertae sedis</taxon>
        <taxon>Microsporidia</taxon>
        <taxon>Pleistophoridae</taxon>
        <taxon>Trachipleistophora</taxon>
    </lineage>
</organism>
<dbReference type="HOGENOM" id="CLU_1397220_0_0_1"/>
<gene>
    <name evidence="1" type="ORF">THOM_2605</name>
</gene>
<sequence length="195" mass="22568">MNLNSLQSTVLASVFVIVFNPKYEEKVIGENDYLVVDDTTDIWFKPEDLFIYGEWNGNKSVEQICYNIFGSEIAVKPKSESRGDNMNDNGKDSTNKTDVDLRNNVAAYKYQTITLPISKALYEKISNLSFISDTKFTFGEICDLLTMSPRLFDKEALIMFNVFKNLVNDRNLFLKLNQFFRKISVCKKRHIYSMD</sequence>
<accession>L7JT61</accession>
<dbReference type="EMBL" id="JH994038">
    <property type="protein sequence ID" value="ELQ74510.1"/>
    <property type="molecule type" value="Genomic_DNA"/>
</dbReference>
<evidence type="ECO:0000313" key="1">
    <source>
        <dbReference type="EMBL" id="ELQ74510.1"/>
    </source>
</evidence>